<dbReference type="InterPro" id="IPR008332">
    <property type="entry name" value="MethylG_MeTrfase_N"/>
</dbReference>
<dbReference type="SUPFAM" id="SSF46767">
    <property type="entry name" value="Methylated DNA-protein cysteine methyltransferase, C-terminal domain"/>
    <property type="match status" value="1"/>
</dbReference>
<dbReference type="AlphaFoldDB" id="E1X639"/>
<organism evidence="11 12">
    <name type="scientific">Halobacteriovorax marinus (strain ATCC BAA-682 / DSM 15412 / SJ)</name>
    <name type="common">Bacteriovorax marinus</name>
    <dbReference type="NCBI Taxonomy" id="862908"/>
    <lineage>
        <taxon>Bacteria</taxon>
        <taxon>Pseudomonadati</taxon>
        <taxon>Bdellovibrionota</taxon>
        <taxon>Bacteriovoracia</taxon>
        <taxon>Bacteriovoracales</taxon>
        <taxon>Halobacteriovoraceae</taxon>
        <taxon>Halobacteriovorax</taxon>
    </lineage>
</organism>
<keyword evidence="5" id="KW-0808">Transferase</keyword>
<evidence type="ECO:0000256" key="4">
    <source>
        <dbReference type="ARBA" id="ARBA00022603"/>
    </source>
</evidence>
<dbReference type="InterPro" id="IPR014048">
    <property type="entry name" value="MethylDNA_cys_MeTrfase_DNA-bd"/>
</dbReference>
<dbReference type="Pfam" id="PF01035">
    <property type="entry name" value="DNA_binding_1"/>
    <property type="match status" value="1"/>
</dbReference>
<name>E1X639_HALMS</name>
<dbReference type="OrthoDB" id="5295094at2"/>
<dbReference type="Pfam" id="PF02870">
    <property type="entry name" value="Methyltransf_1N"/>
    <property type="match status" value="1"/>
</dbReference>
<protein>
    <recommendedName>
        <fullName evidence="3">methylated-DNA--[protein]-cysteine S-methyltransferase</fullName>
        <ecNumber evidence="3">2.1.1.63</ecNumber>
    </recommendedName>
</protein>
<dbReference type="PANTHER" id="PTHR10815">
    <property type="entry name" value="METHYLATED-DNA--PROTEIN-CYSTEINE METHYLTRANSFERASE"/>
    <property type="match status" value="1"/>
</dbReference>
<dbReference type="STRING" id="862908.BMS_2597"/>
<dbReference type="RefSeq" id="WP_014245159.1">
    <property type="nucleotide sequence ID" value="NC_016620.1"/>
</dbReference>
<dbReference type="Gene3D" id="3.30.160.70">
    <property type="entry name" value="Methylated DNA-protein cysteine methyltransferase domain"/>
    <property type="match status" value="1"/>
</dbReference>
<evidence type="ECO:0000256" key="8">
    <source>
        <dbReference type="ARBA" id="ARBA00049348"/>
    </source>
</evidence>
<dbReference type="InterPro" id="IPR036388">
    <property type="entry name" value="WH-like_DNA-bd_sf"/>
</dbReference>
<evidence type="ECO:0000256" key="6">
    <source>
        <dbReference type="ARBA" id="ARBA00022763"/>
    </source>
</evidence>
<feature type="domain" description="Methylated-DNA-[protein]-cysteine S-methyltransferase DNA binding" evidence="9">
    <location>
        <begin position="70"/>
        <end position="150"/>
    </location>
</feature>
<dbReference type="HOGENOM" id="CLU_000445_52_2_7"/>
<evidence type="ECO:0000259" key="9">
    <source>
        <dbReference type="Pfam" id="PF01035"/>
    </source>
</evidence>
<keyword evidence="7" id="KW-0234">DNA repair</keyword>
<dbReference type="SUPFAM" id="SSF53155">
    <property type="entry name" value="Methylated DNA-protein cysteine methyltransferase domain"/>
    <property type="match status" value="1"/>
</dbReference>
<evidence type="ECO:0000256" key="1">
    <source>
        <dbReference type="ARBA" id="ARBA00001286"/>
    </source>
</evidence>
<keyword evidence="4 11" id="KW-0489">Methyltransferase</keyword>
<evidence type="ECO:0000313" key="11">
    <source>
        <dbReference type="EMBL" id="CBW27383.1"/>
    </source>
</evidence>
<dbReference type="PROSITE" id="PS00374">
    <property type="entry name" value="MGMT"/>
    <property type="match status" value="1"/>
</dbReference>
<dbReference type="GO" id="GO:0003908">
    <property type="term" value="F:methylated-DNA-[protein]-cysteine S-methyltransferase activity"/>
    <property type="evidence" value="ECO:0007669"/>
    <property type="project" value="UniProtKB-EC"/>
</dbReference>
<evidence type="ECO:0000256" key="5">
    <source>
        <dbReference type="ARBA" id="ARBA00022679"/>
    </source>
</evidence>
<dbReference type="eggNOG" id="COG0350">
    <property type="taxonomic scope" value="Bacteria"/>
</dbReference>
<keyword evidence="12" id="KW-1185">Reference proteome</keyword>
<evidence type="ECO:0000259" key="10">
    <source>
        <dbReference type="Pfam" id="PF02870"/>
    </source>
</evidence>
<dbReference type="InterPro" id="IPR036217">
    <property type="entry name" value="MethylDNA_cys_MeTrfase_DNAb"/>
</dbReference>
<gene>
    <name evidence="11" type="primary">ogt</name>
    <name evidence="11" type="ordered locus">BMS_2597</name>
</gene>
<evidence type="ECO:0000313" key="12">
    <source>
        <dbReference type="Proteomes" id="UP000008963"/>
    </source>
</evidence>
<proteinExistence type="inferred from homology"/>
<dbReference type="GO" id="GO:0006281">
    <property type="term" value="P:DNA repair"/>
    <property type="evidence" value="ECO:0007669"/>
    <property type="project" value="UniProtKB-KW"/>
</dbReference>
<evidence type="ECO:0000256" key="3">
    <source>
        <dbReference type="ARBA" id="ARBA00011918"/>
    </source>
</evidence>
<keyword evidence="6" id="KW-0227">DNA damage</keyword>
<comment type="catalytic activity">
    <reaction evidence="8">
        <text>a 6-O-methyl-2'-deoxyguanosine in DNA + L-cysteinyl-[protein] = S-methyl-L-cysteinyl-[protein] + a 2'-deoxyguanosine in DNA</text>
        <dbReference type="Rhea" id="RHEA:24000"/>
        <dbReference type="Rhea" id="RHEA-COMP:10131"/>
        <dbReference type="Rhea" id="RHEA-COMP:10132"/>
        <dbReference type="Rhea" id="RHEA-COMP:11367"/>
        <dbReference type="Rhea" id="RHEA-COMP:11368"/>
        <dbReference type="ChEBI" id="CHEBI:29950"/>
        <dbReference type="ChEBI" id="CHEBI:82612"/>
        <dbReference type="ChEBI" id="CHEBI:85445"/>
        <dbReference type="ChEBI" id="CHEBI:85448"/>
        <dbReference type="EC" id="2.1.1.63"/>
    </reaction>
</comment>
<dbReference type="InterPro" id="IPR001497">
    <property type="entry name" value="MethylDNA_cys_MeTrfase_AS"/>
</dbReference>
<comment type="similarity">
    <text evidence="2">Belongs to the MGMT family.</text>
</comment>
<comment type="catalytic activity">
    <reaction evidence="1">
        <text>a 4-O-methyl-thymidine in DNA + L-cysteinyl-[protein] = a thymidine in DNA + S-methyl-L-cysteinyl-[protein]</text>
        <dbReference type="Rhea" id="RHEA:53428"/>
        <dbReference type="Rhea" id="RHEA-COMP:10131"/>
        <dbReference type="Rhea" id="RHEA-COMP:10132"/>
        <dbReference type="Rhea" id="RHEA-COMP:13555"/>
        <dbReference type="Rhea" id="RHEA-COMP:13556"/>
        <dbReference type="ChEBI" id="CHEBI:29950"/>
        <dbReference type="ChEBI" id="CHEBI:82612"/>
        <dbReference type="ChEBI" id="CHEBI:137386"/>
        <dbReference type="ChEBI" id="CHEBI:137387"/>
        <dbReference type="EC" id="2.1.1.63"/>
    </reaction>
</comment>
<dbReference type="FunFam" id="1.10.10.10:FF:000214">
    <property type="entry name" value="Methylated-DNA--protein-cysteine methyltransferase"/>
    <property type="match status" value="1"/>
</dbReference>
<dbReference type="Gene3D" id="1.10.10.10">
    <property type="entry name" value="Winged helix-like DNA-binding domain superfamily/Winged helix DNA-binding domain"/>
    <property type="match status" value="1"/>
</dbReference>
<accession>E1X639</accession>
<dbReference type="Proteomes" id="UP000008963">
    <property type="component" value="Chromosome"/>
</dbReference>
<dbReference type="GO" id="GO:0032259">
    <property type="term" value="P:methylation"/>
    <property type="evidence" value="ECO:0007669"/>
    <property type="project" value="UniProtKB-KW"/>
</dbReference>
<dbReference type="EC" id="2.1.1.63" evidence="3"/>
<sequence length="153" mass="17001">MEAILKTKLGKFYIQYSDQGLSLLSFSIPSKVDDKQKDKTFLADLTKQLNEFSEGKRREFNIKLDIVGTDFQKKVWRELLKIKHGSVTSYGEIAKKLKVAGGQRAVGGANNRNKIPIIIPCHRVIRANGELGGYAGGLKLKEKLLAIEGVALK</sequence>
<evidence type="ECO:0000256" key="7">
    <source>
        <dbReference type="ARBA" id="ARBA00023204"/>
    </source>
</evidence>
<dbReference type="PATRIC" id="fig|862908.3.peg.2480"/>
<dbReference type="NCBIfam" id="TIGR00589">
    <property type="entry name" value="ogt"/>
    <property type="match status" value="1"/>
</dbReference>
<feature type="domain" description="Methylguanine DNA methyltransferase ribonuclease-like" evidence="10">
    <location>
        <begin position="3"/>
        <end position="66"/>
    </location>
</feature>
<dbReference type="InterPro" id="IPR036631">
    <property type="entry name" value="MGMT_N_sf"/>
</dbReference>
<evidence type="ECO:0000256" key="2">
    <source>
        <dbReference type="ARBA" id="ARBA00008711"/>
    </source>
</evidence>
<dbReference type="KEGG" id="bmx:BMS_2597"/>
<dbReference type="PANTHER" id="PTHR10815:SF13">
    <property type="entry name" value="METHYLATED-DNA--PROTEIN-CYSTEINE METHYLTRANSFERASE"/>
    <property type="match status" value="1"/>
</dbReference>
<reference evidence="12" key="1">
    <citation type="journal article" date="2013" name="ISME J.">
        <title>A small predatory core genome in the divergent marine Bacteriovorax marinus SJ and the terrestrial Bdellovibrio bacteriovorus.</title>
        <authorList>
            <person name="Crossman L.C."/>
            <person name="Chen H."/>
            <person name="Cerdeno-Tarraga A.M."/>
            <person name="Brooks K."/>
            <person name="Quail M.A."/>
            <person name="Pineiro S.A."/>
            <person name="Hobley L."/>
            <person name="Sockett R.E."/>
            <person name="Bentley S.D."/>
            <person name="Parkhill J."/>
            <person name="Williams H.N."/>
            <person name="Stine O.C."/>
        </authorList>
    </citation>
    <scope>NUCLEOTIDE SEQUENCE [LARGE SCALE GENOMIC DNA]</scope>
    <source>
        <strain evidence="12">ATCC BAA-682 / DSM 15412 / SJ</strain>
    </source>
</reference>
<dbReference type="CDD" id="cd06445">
    <property type="entry name" value="ATase"/>
    <property type="match status" value="1"/>
</dbReference>
<dbReference type="EMBL" id="FQ312005">
    <property type="protein sequence ID" value="CBW27383.1"/>
    <property type="molecule type" value="Genomic_DNA"/>
</dbReference>